<evidence type="ECO:0000313" key="2">
    <source>
        <dbReference type="EMBL" id="KAK1927723.1"/>
    </source>
</evidence>
<proteinExistence type="predicted"/>
<feature type="domain" description="HD/PDEase" evidence="1">
    <location>
        <begin position="17"/>
        <end position="146"/>
    </location>
</feature>
<sequence>MLTEAEDLVRRHMAQYDPSHDWAHVDRVRRTALRIATTVHPAPDMLVVELVALFHDLAVPAKYGPTDALETTLEPFFQSATSSGSLTLAQQTLVLKIIPNISWSTEKKLRSQGAWSEWHKTCSELHAVQDADRLDAIGAVGILRCAAYSGAKGRKLVADEIGDDTAESHFGDKLLLIKDRMKTAWGREEALKRHETVWCLNTQHHGMSN</sequence>
<dbReference type="SMART" id="SM00471">
    <property type="entry name" value="HDc"/>
    <property type="match status" value="1"/>
</dbReference>
<name>A0AAD9FWV5_PAPLA</name>
<dbReference type="SUPFAM" id="SSF109604">
    <property type="entry name" value="HD-domain/PDEase-like"/>
    <property type="match status" value="1"/>
</dbReference>
<dbReference type="InterPro" id="IPR003607">
    <property type="entry name" value="HD/PDEase_dom"/>
</dbReference>
<organism evidence="2 3">
    <name type="scientific">Papiliotrema laurentii</name>
    <name type="common">Cryptococcus laurentii</name>
    <dbReference type="NCBI Taxonomy" id="5418"/>
    <lineage>
        <taxon>Eukaryota</taxon>
        <taxon>Fungi</taxon>
        <taxon>Dikarya</taxon>
        <taxon>Basidiomycota</taxon>
        <taxon>Agaricomycotina</taxon>
        <taxon>Tremellomycetes</taxon>
        <taxon>Tremellales</taxon>
        <taxon>Rhynchogastremaceae</taxon>
        <taxon>Papiliotrema</taxon>
    </lineage>
</organism>
<dbReference type="PANTHER" id="PTHR33594:SF1">
    <property type="entry name" value="HD_PDEASE DOMAIN-CONTAINING PROTEIN"/>
    <property type="match status" value="1"/>
</dbReference>
<comment type="caution">
    <text evidence="2">The sequence shown here is derived from an EMBL/GenBank/DDBJ whole genome shotgun (WGS) entry which is preliminary data.</text>
</comment>
<dbReference type="PANTHER" id="PTHR33594">
    <property type="entry name" value="SUPERFAMILY HYDROLASE, PUTATIVE (AFU_ORTHOLOGUE AFUA_1G03035)-RELATED"/>
    <property type="match status" value="1"/>
</dbReference>
<keyword evidence="3" id="KW-1185">Reference proteome</keyword>
<accession>A0AAD9FWV5</accession>
<dbReference type="EMBL" id="JAODAN010000001">
    <property type="protein sequence ID" value="KAK1927723.1"/>
    <property type="molecule type" value="Genomic_DNA"/>
</dbReference>
<dbReference type="AlphaFoldDB" id="A0AAD9FWV5"/>
<gene>
    <name evidence="2" type="ORF">DB88DRAFT_479030</name>
</gene>
<protein>
    <recommendedName>
        <fullName evidence="1">HD/PDEase domain-containing protein</fullName>
    </recommendedName>
</protein>
<evidence type="ECO:0000259" key="1">
    <source>
        <dbReference type="SMART" id="SM00471"/>
    </source>
</evidence>
<dbReference type="CDD" id="cd00077">
    <property type="entry name" value="HDc"/>
    <property type="match status" value="1"/>
</dbReference>
<dbReference type="Gene3D" id="1.10.3210.50">
    <property type="match status" value="1"/>
</dbReference>
<evidence type="ECO:0000313" key="3">
    <source>
        <dbReference type="Proteomes" id="UP001182556"/>
    </source>
</evidence>
<reference evidence="2" key="1">
    <citation type="submission" date="2023-02" db="EMBL/GenBank/DDBJ databases">
        <title>Identification and recombinant expression of a fungal hydrolase from Papiliotrema laurentii that hydrolyzes apple cutin and clears colloidal polyester polyurethane.</title>
        <authorList>
            <consortium name="DOE Joint Genome Institute"/>
            <person name="Roman V.A."/>
            <person name="Bojanowski C."/>
            <person name="Crable B.R."/>
            <person name="Wagner D.N."/>
            <person name="Hung C.S."/>
            <person name="Nadeau L.J."/>
            <person name="Schratz L."/>
            <person name="Haridas S."/>
            <person name="Pangilinan J."/>
            <person name="Lipzen A."/>
            <person name="Na H."/>
            <person name="Yan M."/>
            <person name="Ng V."/>
            <person name="Grigoriev I.V."/>
            <person name="Spatafora J.W."/>
            <person name="Barlow D."/>
            <person name="Biffinger J."/>
            <person name="Kelley-Loughnane N."/>
            <person name="Varaljay V.A."/>
            <person name="Crookes-Goodson W.J."/>
        </authorList>
    </citation>
    <scope>NUCLEOTIDE SEQUENCE</scope>
    <source>
        <strain evidence="2">5307AH</strain>
    </source>
</reference>
<dbReference type="Proteomes" id="UP001182556">
    <property type="component" value="Unassembled WGS sequence"/>
</dbReference>